<dbReference type="InterPro" id="IPR029063">
    <property type="entry name" value="SAM-dependent_MTases_sf"/>
</dbReference>
<dbReference type="PANTHER" id="PTHR43591">
    <property type="entry name" value="METHYLTRANSFERASE"/>
    <property type="match status" value="1"/>
</dbReference>
<dbReference type="EMBL" id="CADCTG010000237">
    <property type="protein sequence ID" value="CAA9271532.1"/>
    <property type="molecule type" value="Genomic_DNA"/>
</dbReference>
<evidence type="ECO:0000256" key="1">
    <source>
        <dbReference type="SAM" id="MobiDB-lite"/>
    </source>
</evidence>
<sequence>METATQPARSRTSSATAPAAAEQNRNGGGTGAPAEERNSGSGAAGRCQVQDGPLPPAAEFDAFAPGYAAGMENPLKALLGESAEQYVALKLRWLLRRHPWLATDSAARILDYGCGAATLLRLMAGAGVRAGLVGCDVSQAMLDEAERRWAAGDGPCPPLRLQQGTRTPFSDGSFDLVLVSAVLHHVPPGERPAVYAELCRVTRPGGTIVVFEHNPLNPVTRYVVARTPIDRDAVLLRAPEVERGLRAAGASVGGTRFIMFAPPRLRALETLDNALSWLPLGAQYAVEAIIRRP</sequence>
<organism evidence="3">
    <name type="scientific">uncultured Acetobacteraceae bacterium</name>
    <dbReference type="NCBI Taxonomy" id="169975"/>
    <lineage>
        <taxon>Bacteria</taxon>
        <taxon>Pseudomonadati</taxon>
        <taxon>Pseudomonadota</taxon>
        <taxon>Alphaproteobacteria</taxon>
        <taxon>Acetobacterales</taxon>
        <taxon>Acetobacteraceae</taxon>
        <taxon>environmental samples</taxon>
    </lineage>
</organism>
<accession>A0A6J4J832</accession>
<feature type="region of interest" description="Disordered" evidence="1">
    <location>
        <begin position="1"/>
        <end position="51"/>
    </location>
</feature>
<dbReference type="AlphaFoldDB" id="A0A6J4J832"/>
<name>A0A6J4J832_9PROT</name>
<reference evidence="3" key="1">
    <citation type="submission" date="2020-02" db="EMBL/GenBank/DDBJ databases">
        <authorList>
            <person name="Meier V. D."/>
        </authorList>
    </citation>
    <scope>NUCLEOTIDE SEQUENCE</scope>
    <source>
        <strain evidence="3">AVDCRST_MAG08</strain>
    </source>
</reference>
<evidence type="ECO:0000313" key="3">
    <source>
        <dbReference type="EMBL" id="CAA9271532.1"/>
    </source>
</evidence>
<protein>
    <recommendedName>
        <fullName evidence="2">Methyltransferase domain-containing protein</fullName>
    </recommendedName>
</protein>
<dbReference type="Gene3D" id="3.40.50.150">
    <property type="entry name" value="Vaccinia Virus protein VP39"/>
    <property type="match status" value="1"/>
</dbReference>
<dbReference type="PANTHER" id="PTHR43591:SF110">
    <property type="entry name" value="RHODANESE DOMAIN-CONTAINING PROTEIN"/>
    <property type="match status" value="1"/>
</dbReference>
<dbReference type="InterPro" id="IPR041698">
    <property type="entry name" value="Methyltransf_25"/>
</dbReference>
<dbReference type="CDD" id="cd02440">
    <property type="entry name" value="AdoMet_MTases"/>
    <property type="match status" value="1"/>
</dbReference>
<evidence type="ECO:0000259" key="2">
    <source>
        <dbReference type="Pfam" id="PF13649"/>
    </source>
</evidence>
<feature type="domain" description="Methyltransferase" evidence="2">
    <location>
        <begin position="109"/>
        <end position="206"/>
    </location>
</feature>
<dbReference type="SUPFAM" id="SSF53335">
    <property type="entry name" value="S-adenosyl-L-methionine-dependent methyltransferases"/>
    <property type="match status" value="1"/>
</dbReference>
<dbReference type="Pfam" id="PF13649">
    <property type="entry name" value="Methyltransf_25"/>
    <property type="match status" value="1"/>
</dbReference>
<proteinExistence type="predicted"/>
<feature type="compositionally biased region" description="Low complexity" evidence="1">
    <location>
        <begin position="1"/>
        <end position="21"/>
    </location>
</feature>
<gene>
    <name evidence="3" type="ORF">AVDCRST_MAG08-3223</name>
</gene>